<evidence type="ECO:0000313" key="2">
    <source>
        <dbReference type="EMBL" id="KAF2254989.1"/>
    </source>
</evidence>
<sequence length="205" mass="22266">MSHSTLHQTIGRHRRFRAVVRREHGQRSISRWRFQSARSVQHGILSNTRAGREGKRHGALSAAGTVRWEGMSSMCSQSRAAPGWRARRARPAICTEVSMDIHRLSCVACLSTVSTGLPIVLLLNLCSLVARQSFYPLSSTSSLPPLIGPLHSPSAHSPPRPQQEGSSLCATIHRPHSGPSHEPLTCAPETLRKPRDTASASAGHG</sequence>
<reference evidence="2" key="1">
    <citation type="journal article" date="2020" name="Stud. Mycol.">
        <title>101 Dothideomycetes genomes: a test case for predicting lifestyles and emergence of pathogens.</title>
        <authorList>
            <person name="Haridas S."/>
            <person name="Albert R."/>
            <person name="Binder M."/>
            <person name="Bloem J."/>
            <person name="Labutti K."/>
            <person name="Salamov A."/>
            <person name="Andreopoulos B."/>
            <person name="Baker S."/>
            <person name="Barry K."/>
            <person name="Bills G."/>
            <person name="Bluhm B."/>
            <person name="Cannon C."/>
            <person name="Castanera R."/>
            <person name="Culley D."/>
            <person name="Daum C."/>
            <person name="Ezra D."/>
            <person name="Gonzalez J."/>
            <person name="Henrissat B."/>
            <person name="Kuo A."/>
            <person name="Liang C."/>
            <person name="Lipzen A."/>
            <person name="Lutzoni F."/>
            <person name="Magnuson J."/>
            <person name="Mondo S."/>
            <person name="Nolan M."/>
            <person name="Ohm R."/>
            <person name="Pangilinan J."/>
            <person name="Park H.-J."/>
            <person name="Ramirez L."/>
            <person name="Alfaro M."/>
            <person name="Sun H."/>
            <person name="Tritt A."/>
            <person name="Yoshinaga Y."/>
            <person name="Zwiers L.-H."/>
            <person name="Turgeon B."/>
            <person name="Goodwin S."/>
            <person name="Spatafora J."/>
            <person name="Crous P."/>
            <person name="Grigoriev I."/>
        </authorList>
    </citation>
    <scope>NUCLEOTIDE SEQUENCE</scope>
    <source>
        <strain evidence="2">CBS 122368</strain>
    </source>
</reference>
<dbReference type="EMBL" id="ML987190">
    <property type="protein sequence ID" value="KAF2254989.1"/>
    <property type="molecule type" value="Genomic_DNA"/>
</dbReference>
<dbReference type="Proteomes" id="UP000800094">
    <property type="component" value="Unassembled WGS sequence"/>
</dbReference>
<feature type="region of interest" description="Disordered" evidence="1">
    <location>
        <begin position="148"/>
        <end position="205"/>
    </location>
</feature>
<organism evidence="2 3">
    <name type="scientific">Trematosphaeria pertusa</name>
    <dbReference type="NCBI Taxonomy" id="390896"/>
    <lineage>
        <taxon>Eukaryota</taxon>
        <taxon>Fungi</taxon>
        <taxon>Dikarya</taxon>
        <taxon>Ascomycota</taxon>
        <taxon>Pezizomycotina</taxon>
        <taxon>Dothideomycetes</taxon>
        <taxon>Pleosporomycetidae</taxon>
        <taxon>Pleosporales</taxon>
        <taxon>Massarineae</taxon>
        <taxon>Trematosphaeriaceae</taxon>
        <taxon>Trematosphaeria</taxon>
    </lineage>
</organism>
<keyword evidence="3" id="KW-1185">Reference proteome</keyword>
<proteinExistence type="predicted"/>
<dbReference type="RefSeq" id="XP_033689993.1">
    <property type="nucleotide sequence ID" value="XM_033819945.1"/>
</dbReference>
<evidence type="ECO:0000256" key="1">
    <source>
        <dbReference type="SAM" id="MobiDB-lite"/>
    </source>
</evidence>
<dbReference type="AlphaFoldDB" id="A0A6A6IWZ6"/>
<accession>A0A6A6IWZ6</accession>
<name>A0A6A6IWZ6_9PLEO</name>
<evidence type="ECO:0000313" key="3">
    <source>
        <dbReference type="Proteomes" id="UP000800094"/>
    </source>
</evidence>
<gene>
    <name evidence="2" type="ORF">BU26DRAFT_149195</name>
</gene>
<dbReference type="GeneID" id="54573275"/>
<protein>
    <submittedName>
        <fullName evidence="2">Uncharacterized protein</fullName>
    </submittedName>
</protein>